<dbReference type="AlphaFoldDB" id="K1TDZ8"/>
<accession>K1TDZ8</accession>
<evidence type="ECO:0000313" key="1">
    <source>
        <dbReference type="EMBL" id="EKC65579.1"/>
    </source>
</evidence>
<evidence type="ECO:0008006" key="2">
    <source>
        <dbReference type="Google" id="ProtNLM"/>
    </source>
</evidence>
<dbReference type="EMBL" id="AJWZ01004391">
    <property type="protein sequence ID" value="EKC65579.1"/>
    <property type="molecule type" value="Genomic_DNA"/>
</dbReference>
<dbReference type="SUPFAM" id="SSF89919">
    <property type="entry name" value="Ribosome-binding factor A, RbfA"/>
    <property type="match status" value="1"/>
</dbReference>
<dbReference type="InterPro" id="IPR023799">
    <property type="entry name" value="RbfA_dom_sf"/>
</dbReference>
<proteinExistence type="predicted"/>
<name>K1TDZ8_9ZZZZ</name>
<organism evidence="1">
    <name type="scientific">human gut metagenome</name>
    <dbReference type="NCBI Taxonomy" id="408170"/>
    <lineage>
        <taxon>unclassified sequences</taxon>
        <taxon>metagenomes</taxon>
        <taxon>organismal metagenomes</taxon>
    </lineage>
</organism>
<dbReference type="Gene3D" id="3.30.300.20">
    <property type="match status" value="1"/>
</dbReference>
<feature type="non-terminal residue" evidence="1">
    <location>
        <position position="1"/>
    </location>
</feature>
<sequence>TVLDLRYTPELVFEIDHSIEEGAHISAMIEHLHDKDTGNEA</sequence>
<dbReference type="InterPro" id="IPR015946">
    <property type="entry name" value="KH_dom-like_a/b"/>
</dbReference>
<reference evidence="1" key="1">
    <citation type="journal article" date="2013" name="Environ. Microbiol.">
        <title>Microbiota from the distal guts of lean and obese adolescents exhibit partial functional redundancy besides clear differences in community structure.</title>
        <authorList>
            <person name="Ferrer M."/>
            <person name="Ruiz A."/>
            <person name="Lanza F."/>
            <person name="Haange S.B."/>
            <person name="Oberbach A."/>
            <person name="Till H."/>
            <person name="Bargiela R."/>
            <person name="Campoy C."/>
            <person name="Segura M.T."/>
            <person name="Richter M."/>
            <person name="von Bergen M."/>
            <person name="Seifert J."/>
            <person name="Suarez A."/>
        </authorList>
    </citation>
    <scope>NUCLEOTIDE SEQUENCE</scope>
</reference>
<protein>
    <recommendedName>
        <fullName evidence="2">Ribosome-binding factor A</fullName>
    </recommendedName>
</protein>
<gene>
    <name evidence="1" type="ORF">OBE_06383</name>
</gene>
<comment type="caution">
    <text evidence="1">The sequence shown here is derived from an EMBL/GenBank/DDBJ whole genome shotgun (WGS) entry which is preliminary data.</text>
</comment>